<protein>
    <submittedName>
        <fullName evidence="2">Inner membrane protein</fullName>
    </submittedName>
</protein>
<feature type="domain" description="PilZ" evidence="1">
    <location>
        <begin position="104"/>
        <end position="220"/>
    </location>
</feature>
<dbReference type="Pfam" id="PF07238">
    <property type="entry name" value="PilZ"/>
    <property type="match status" value="1"/>
</dbReference>
<name>A0A085A7J9_9ENTR</name>
<proteinExistence type="predicted"/>
<dbReference type="eggNOG" id="COG5581">
    <property type="taxonomic scope" value="Bacteria"/>
</dbReference>
<keyword evidence="3" id="KW-1185">Reference proteome</keyword>
<organism evidence="2 3">
    <name type="scientific">Trabulsiella guamensis ATCC 49490</name>
    <dbReference type="NCBI Taxonomy" id="1005994"/>
    <lineage>
        <taxon>Bacteria</taxon>
        <taxon>Pseudomonadati</taxon>
        <taxon>Pseudomonadota</taxon>
        <taxon>Gammaproteobacteria</taxon>
        <taxon>Enterobacterales</taxon>
        <taxon>Enterobacteriaceae</taxon>
        <taxon>Trabulsiella</taxon>
    </lineage>
</organism>
<dbReference type="InterPro" id="IPR009875">
    <property type="entry name" value="PilZ_domain"/>
</dbReference>
<dbReference type="Proteomes" id="UP000028630">
    <property type="component" value="Unassembled WGS sequence"/>
</dbReference>
<dbReference type="AlphaFoldDB" id="A0A085A7J9"/>
<dbReference type="EMBL" id="JMTB01000085">
    <property type="protein sequence ID" value="KFC06194.1"/>
    <property type="molecule type" value="Genomic_DNA"/>
</dbReference>
<sequence>MDDAWVKQGLFEIIAILRESVKKGSRVDVRAKARIIATRILRLDSAGFFIPWSEELIKEGRTLSFTIQDYNAKYDFKTGKAKAITSKGVNCLYVAFPGEVNVTQRRKHLRLFLANKHQFYCSGRFNDGLKYHYIVKDISHGGCALIVENDERVASLCGSTLRNAAFDFGDVGTLISDLHVINVKRIKEIADDENERFYIHLSCQFKRMNENTLRKLDNIIVKLLLEEKRLRRL</sequence>
<evidence type="ECO:0000259" key="1">
    <source>
        <dbReference type="Pfam" id="PF07238"/>
    </source>
</evidence>
<evidence type="ECO:0000313" key="2">
    <source>
        <dbReference type="EMBL" id="KFC06194.1"/>
    </source>
</evidence>
<gene>
    <name evidence="2" type="ORF">GTGU_02715</name>
</gene>
<evidence type="ECO:0000313" key="3">
    <source>
        <dbReference type="Proteomes" id="UP000028630"/>
    </source>
</evidence>
<dbReference type="Gene3D" id="2.40.10.220">
    <property type="entry name" value="predicted glycosyltransferase like domains"/>
    <property type="match status" value="1"/>
</dbReference>
<dbReference type="RefSeq" id="WP_038157846.1">
    <property type="nucleotide sequence ID" value="NZ_JMTB01000085.1"/>
</dbReference>
<reference evidence="3" key="1">
    <citation type="submission" date="2014-05" db="EMBL/GenBank/DDBJ databases">
        <title>ATOL: Assembling a taxonomically balanced genome-scale reconstruction of the evolutionary history of the Enterobacteriaceae.</title>
        <authorList>
            <person name="Plunkett G. III"/>
            <person name="Neeno-Eckwall E.C."/>
            <person name="Glasner J.D."/>
            <person name="Perna N.T."/>
        </authorList>
    </citation>
    <scope>NUCLEOTIDE SEQUENCE [LARGE SCALE GENOMIC DNA]</scope>
    <source>
        <strain evidence="3">ATCC 49490</strain>
    </source>
</reference>
<dbReference type="GO" id="GO:0035438">
    <property type="term" value="F:cyclic-di-GMP binding"/>
    <property type="evidence" value="ECO:0007669"/>
    <property type="project" value="InterPro"/>
</dbReference>
<dbReference type="OrthoDB" id="6586024at2"/>
<comment type="caution">
    <text evidence="2">The sequence shown here is derived from an EMBL/GenBank/DDBJ whole genome shotgun (WGS) entry which is preliminary data.</text>
</comment>
<accession>A0A085A7J9</accession>